<evidence type="ECO:0000256" key="1">
    <source>
        <dbReference type="SAM" id="MobiDB-lite"/>
    </source>
</evidence>
<dbReference type="Pfam" id="PF13671">
    <property type="entry name" value="AAA_33"/>
    <property type="match status" value="1"/>
</dbReference>
<protein>
    <submittedName>
        <fullName evidence="2">AAA family ATPase</fullName>
    </submittedName>
</protein>
<reference evidence="3" key="1">
    <citation type="journal article" date="2019" name="Int. J. Syst. Evol. Microbiol.">
        <title>The Global Catalogue of Microorganisms (GCM) 10K type strain sequencing project: providing services to taxonomists for standard genome sequencing and annotation.</title>
        <authorList>
            <consortium name="The Broad Institute Genomics Platform"/>
            <consortium name="The Broad Institute Genome Sequencing Center for Infectious Disease"/>
            <person name="Wu L."/>
            <person name="Ma J."/>
        </authorList>
    </citation>
    <scope>NUCLEOTIDE SEQUENCE [LARGE SCALE GENOMIC DNA]</scope>
    <source>
        <strain evidence="3">JCM 13250</strain>
    </source>
</reference>
<dbReference type="EMBL" id="BAAALT010000025">
    <property type="protein sequence ID" value="GAA1790729.1"/>
    <property type="molecule type" value="Genomic_DNA"/>
</dbReference>
<dbReference type="RefSeq" id="WP_344126897.1">
    <property type="nucleotide sequence ID" value="NZ_BAAALT010000025.1"/>
</dbReference>
<evidence type="ECO:0000313" key="3">
    <source>
        <dbReference type="Proteomes" id="UP001500218"/>
    </source>
</evidence>
<dbReference type="SUPFAM" id="SSF52540">
    <property type="entry name" value="P-loop containing nucleoside triphosphate hydrolases"/>
    <property type="match status" value="1"/>
</dbReference>
<feature type="region of interest" description="Disordered" evidence="1">
    <location>
        <begin position="167"/>
        <end position="192"/>
    </location>
</feature>
<name>A0ABP4XWS2_9ACTN</name>
<dbReference type="Proteomes" id="UP001500218">
    <property type="component" value="Unassembled WGS sequence"/>
</dbReference>
<sequence length="192" mass="20787">MNGATLYLVFGLPGAGKTTRARQIVEGAKAVHLSPDDWIVGLGISLVDYEFRFKLQDCMLVHGGSILRAGASVVVEFGSWSRAERESIRQVAVREGATTELHFLDAPLDELVRRVRARGGPDAEALATDVLLGSADQFERPSPDEIALFDRYVAPDDPWHPAIDLLRDRRGATGTPDVRSTGRAPGGPSRQG</sequence>
<comment type="caution">
    <text evidence="2">The sequence shown here is derived from an EMBL/GenBank/DDBJ whole genome shotgun (WGS) entry which is preliminary data.</text>
</comment>
<accession>A0ABP4XWS2</accession>
<dbReference type="Gene3D" id="3.40.50.300">
    <property type="entry name" value="P-loop containing nucleotide triphosphate hydrolases"/>
    <property type="match status" value="1"/>
</dbReference>
<dbReference type="InterPro" id="IPR027417">
    <property type="entry name" value="P-loop_NTPase"/>
</dbReference>
<evidence type="ECO:0000313" key="2">
    <source>
        <dbReference type="EMBL" id="GAA1790729.1"/>
    </source>
</evidence>
<organism evidence="2 3">
    <name type="scientific">Luedemannella flava</name>
    <dbReference type="NCBI Taxonomy" id="349316"/>
    <lineage>
        <taxon>Bacteria</taxon>
        <taxon>Bacillati</taxon>
        <taxon>Actinomycetota</taxon>
        <taxon>Actinomycetes</taxon>
        <taxon>Micromonosporales</taxon>
        <taxon>Micromonosporaceae</taxon>
        <taxon>Luedemannella</taxon>
    </lineage>
</organism>
<proteinExistence type="predicted"/>
<keyword evidence="3" id="KW-1185">Reference proteome</keyword>
<gene>
    <name evidence="2" type="ORF">GCM10009682_10950</name>
</gene>